<organism evidence="1 2">
    <name type="scientific">Acaryochloris thomasi RCC1774</name>
    <dbReference type="NCBI Taxonomy" id="1764569"/>
    <lineage>
        <taxon>Bacteria</taxon>
        <taxon>Bacillati</taxon>
        <taxon>Cyanobacteriota</taxon>
        <taxon>Cyanophyceae</taxon>
        <taxon>Acaryochloridales</taxon>
        <taxon>Acaryochloridaceae</taxon>
        <taxon>Acaryochloris</taxon>
        <taxon>Acaryochloris thomasi</taxon>
    </lineage>
</organism>
<dbReference type="AlphaFoldDB" id="A0A2W1JV56"/>
<protein>
    <submittedName>
        <fullName evidence="1">Uncharacterized protein</fullName>
    </submittedName>
</protein>
<accession>A0A2W1JV56</accession>
<gene>
    <name evidence="1" type="ORF">C1752_01944</name>
</gene>
<keyword evidence="2" id="KW-1185">Reference proteome</keyword>
<comment type="caution">
    <text evidence="1">The sequence shown here is derived from an EMBL/GenBank/DDBJ whole genome shotgun (WGS) entry which is preliminary data.</text>
</comment>
<sequence length="131" mass="15135">MRDSSEGMIELLNVSKKDEGYFLTISVPKNLQRRHFSFGVTSNTYSALCRIFDSRPLDRLTGLRYRYFWNGSTSGKIEINIFLGIRCEVGQDGKSIDFDVPHALAANLRWFHELEKFDEAEHLETKVSRQA</sequence>
<proteinExistence type="predicted"/>
<name>A0A2W1JV56_9CYAN</name>
<dbReference type="EMBL" id="PQWO01000005">
    <property type="protein sequence ID" value="PZD73634.1"/>
    <property type="molecule type" value="Genomic_DNA"/>
</dbReference>
<reference evidence="1 2" key="1">
    <citation type="journal article" date="2018" name="Sci. Rep.">
        <title>A novel species of the marine cyanobacterium Acaryochloris with a unique pigment content and lifestyle.</title>
        <authorList>
            <person name="Partensky F."/>
            <person name="Six C."/>
            <person name="Ratin M."/>
            <person name="Garczarek L."/>
            <person name="Vaulot D."/>
            <person name="Probert I."/>
            <person name="Calteau A."/>
            <person name="Gourvil P."/>
            <person name="Marie D."/>
            <person name="Grebert T."/>
            <person name="Bouchier C."/>
            <person name="Le Panse S."/>
            <person name="Gachenot M."/>
            <person name="Rodriguez F."/>
            <person name="Garrido J.L."/>
        </authorList>
    </citation>
    <scope>NUCLEOTIDE SEQUENCE [LARGE SCALE GENOMIC DNA]</scope>
    <source>
        <strain evidence="1 2">RCC1774</strain>
    </source>
</reference>
<evidence type="ECO:0000313" key="1">
    <source>
        <dbReference type="EMBL" id="PZD73634.1"/>
    </source>
</evidence>
<evidence type="ECO:0000313" key="2">
    <source>
        <dbReference type="Proteomes" id="UP000248857"/>
    </source>
</evidence>
<dbReference type="Proteomes" id="UP000248857">
    <property type="component" value="Unassembled WGS sequence"/>
</dbReference>